<organism evidence="1 2">
    <name type="scientific">Providencia rustigianii</name>
    <dbReference type="NCBI Taxonomy" id="158850"/>
    <lineage>
        <taxon>Bacteria</taxon>
        <taxon>Pseudomonadati</taxon>
        <taxon>Pseudomonadota</taxon>
        <taxon>Gammaproteobacteria</taxon>
        <taxon>Enterobacterales</taxon>
        <taxon>Morganellaceae</taxon>
        <taxon>Providencia</taxon>
    </lineage>
</organism>
<name>A0A379G5I3_9GAMM</name>
<evidence type="ECO:0000313" key="1">
    <source>
        <dbReference type="EMBL" id="SUC36228.1"/>
    </source>
</evidence>
<dbReference type="Proteomes" id="UP000255129">
    <property type="component" value="Unassembled WGS sequence"/>
</dbReference>
<proteinExistence type="predicted"/>
<protein>
    <submittedName>
        <fullName evidence="1">Uncharacterized protein</fullName>
    </submittedName>
</protein>
<sequence>MAKNIRNYQHIVHKNIMRERVNRSVTRQGAKALRAIFEDAKLRLEHRQELTGGVQNEK</sequence>
<gene>
    <name evidence="1" type="ORF">NCTC12026_02648</name>
</gene>
<evidence type="ECO:0000313" key="2">
    <source>
        <dbReference type="Proteomes" id="UP000255129"/>
    </source>
</evidence>
<accession>A0A379G5I3</accession>
<dbReference type="AlphaFoldDB" id="A0A379G5I3"/>
<dbReference type="EMBL" id="UGUA01000002">
    <property type="protein sequence ID" value="SUC36228.1"/>
    <property type="molecule type" value="Genomic_DNA"/>
</dbReference>
<dbReference type="RefSeq" id="WP_181875022.1">
    <property type="nucleotide sequence ID" value="NZ_UGUA01000002.1"/>
</dbReference>
<reference evidence="1 2" key="1">
    <citation type="submission" date="2018-06" db="EMBL/GenBank/DDBJ databases">
        <authorList>
            <consortium name="Pathogen Informatics"/>
            <person name="Doyle S."/>
        </authorList>
    </citation>
    <scope>NUCLEOTIDE SEQUENCE [LARGE SCALE GENOMIC DNA]</scope>
    <source>
        <strain evidence="1 2">NCTC12026</strain>
    </source>
</reference>